<feature type="domain" description="Ner winged helix-turn-helix DNA-binding" evidence="5">
    <location>
        <begin position="12"/>
        <end position="78"/>
    </location>
</feature>
<reference evidence="6 7" key="2">
    <citation type="submission" date="2014-10" db="EMBL/GenBank/DDBJ databases">
        <title>Paracoccus sanguinis sp. nov., isolated from clinical specimens of New York State patients.</title>
        <authorList>
            <person name="Mingle L.A."/>
            <person name="Cole J.A."/>
            <person name="Lapierre P."/>
            <person name="Musser K.A."/>
        </authorList>
    </citation>
    <scope>NUCLEOTIDE SEQUENCE [LARGE SCALE GENOMIC DNA]</scope>
    <source>
        <strain evidence="6 7">JCM 14014</strain>
    </source>
</reference>
<dbReference type="SUPFAM" id="SSF47413">
    <property type="entry name" value="lambda repressor-like DNA-binding domains"/>
    <property type="match status" value="1"/>
</dbReference>
<evidence type="ECO:0000256" key="3">
    <source>
        <dbReference type="ARBA" id="ARBA00023125"/>
    </source>
</evidence>
<dbReference type="STRING" id="376733.SAMN04487972_12343"/>
<evidence type="ECO:0000256" key="2">
    <source>
        <dbReference type="ARBA" id="ARBA00023015"/>
    </source>
</evidence>
<dbReference type="EMBL" id="JRKN01000025">
    <property type="protein sequence ID" value="KGJ03175.1"/>
    <property type="molecule type" value="Genomic_DNA"/>
</dbReference>
<reference evidence="6 7" key="1">
    <citation type="submission" date="2014-09" db="EMBL/GenBank/DDBJ databases">
        <authorList>
            <person name="McGinnis J.M."/>
            <person name="Wolfgang W.J."/>
        </authorList>
    </citation>
    <scope>NUCLEOTIDE SEQUENCE [LARGE SCALE GENOMIC DNA]</scope>
    <source>
        <strain evidence="6 7">JCM 14014</strain>
    </source>
</reference>
<comment type="caution">
    <text evidence="6">The sequence shown here is derived from an EMBL/GenBank/DDBJ whole genome shotgun (WGS) entry which is preliminary data.</text>
</comment>
<evidence type="ECO:0000256" key="4">
    <source>
        <dbReference type="ARBA" id="ARBA00023163"/>
    </source>
</evidence>
<keyword evidence="7" id="KW-1185">Reference proteome</keyword>
<comment type="similarity">
    <text evidence="1">Belongs to the ner transcriptional regulatory family.</text>
</comment>
<dbReference type="eggNOG" id="ENOG50349VX">
    <property type="taxonomic scope" value="Bacteria"/>
</dbReference>
<name>A0A099EXM3_9RHOB</name>
<evidence type="ECO:0000313" key="7">
    <source>
        <dbReference type="Proteomes" id="UP000029846"/>
    </source>
</evidence>
<accession>A0A099EXM3</accession>
<organism evidence="6 7">
    <name type="scientific">Paracoccus halophilus</name>
    <dbReference type="NCBI Taxonomy" id="376733"/>
    <lineage>
        <taxon>Bacteria</taxon>
        <taxon>Pseudomonadati</taxon>
        <taxon>Pseudomonadota</taxon>
        <taxon>Alphaproteobacteria</taxon>
        <taxon>Rhodobacterales</taxon>
        <taxon>Paracoccaceae</taxon>
        <taxon>Paracoccus</taxon>
    </lineage>
</organism>
<dbReference type="InterPro" id="IPR038722">
    <property type="entry name" value="Ner_HTH_dom"/>
</dbReference>
<protein>
    <recommendedName>
        <fullName evidence="5">Ner winged helix-turn-helix DNA-binding domain-containing protein</fullName>
    </recommendedName>
</protein>
<dbReference type="Pfam" id="PF13693">
    <property type="entry name" value="HTH_35"/>
    <property type="match status" value="1"/>
</dbReference>
<evidence type="ECO:0000313" key="6">
    <source>
        <dbReference type="EMBL" id="KGJ03175.1"/>
    </source>
</evidence>
<keyword evidence="3" id="KW-0238">DNA-binding</keyword>
<keyword evidence="4" id="KW-0804">Transcription</keyword>
<sequence length="81" mass="8860">MNGMSVDLLRHSDVKVRLRERGSSLTRIANQLGVLQSTVTVVSQGYRRSHRIEAAIAGALGVTPQELFPERYSAQEGHAAD</sequence>
<dbReference type="Gene3D" id="1.10.260.40">
    <property type="entry name" value="lambda repressor-like DNA-binding domains"/>
    <property type="match status" value="1"/>
</dbReference>
<dbReference type="InterPro" id="IPR010982">
    <property type="entry name" value="Lambda_DNA-bd_dom_sf"/>
</dbReference>
<dbReference type="Proteomes" id="UP000029846">
    <property type="component" value="Unassembled WGS sequence"/>
</dbReference>
<keyword evidence="2" id="KW-0805">Transcription regulation</keyword>
<evidence type="ECO:0000259" key="5">
    <source>
        <dbReference type="Pfam" id="PF13693"/>
    </source>
</evidence>
<gene>
    <name evidence="6" type="ORF">IT41_15225</name>
</gene>
<proteinExistence type="inferred from homology"/>
<dbReference type="OrthoDB" id="5405994at2"/>
<evidence type="ECO:0000256" key="1">
    <source>
        <dbReference type="ARBA" id="ARBA00006157"/>
    </source>
</evidence>
<dbReference type="GO" id="GO:0003677">
    <property type="term" value="F:DNA binding"/>
    <property type="evidence" value="ECO:0007669"/>
    <property type="project" value="UniProtKB-KW"/>
</dbReference>
<dbReference type="AlphaFoldDB" id="A0A099EXM3"/>